<dbReference type="HOGENOM" id="CLU_2137166_0_0_1"/>
<feature type="domain" description="Glycosyl hydrolase family 32 N-terminal" evidence="4">
    <location>
        <begin position="32"/>
        <end position="106"/>
    </location>
</feature>
<dbReference type="STRING" id="3880.G7I9W4"/>
<dbReference type="GO" id="GO:0016798">
    <property type="term" value="F:hydrolase activity, acting on glycosyl bonds"/>
    <property type="evidence" value="ECO:0007669"/>
    <property type="project" value="UniProtKB-KW"/>
</dbReference>
<evidence type="ECO:0000313" key="6">
    <source>
        <dbReference type="EnsemblPlants" id="AES59225"/>
    </source>
</evidence>
<dbReference type="InterPro" id="IPR013148">
    <property type="entry name" value="Glyco_hydro_32_N"/>
</dbReference>
<organism evidence="5 7">
    <name type="scientific">Medicago truncatula</name>
    <name type="common">Barrel medic</name>
    <name type="synonym">Medicago tribuloides</name>
    <dbReference type="NCBI Taxonomy" id="3880"/>
    <lineage>
        <taxon>Eukaryota</taxon>
        <taxon>Viridiplantae</taxon>
        <taxon>Streptophyta</taxon>
        <taxon>Embryophyta</taxon>
        <taxon>Tracheophyta</taxon>
        <taxon>Spermatophyta</taxon>
        <taxon>Magnoliopsida</taxon>
        <taxon>eudicotyledons</taxon>
        <taxon>Gunneridae</taxon>
        <taxon>Pentapetalae</taxon>
        <taxon>rosids</taxon>
        <taxon>fabids</taxon>
        <taxon>Fabales</taxon>
        <taxon>Fabaceae</taxon>
        <taxon>Papilionoideae</taxon>
        <taxon>50 kb inversion clade</taxon>
        <taxon>NPAAA clade</taxon>
        <taxon>Hologalegina</taxon>
        <taxon>IRL clade</taxon>
        <taxon>Trifolieae</taxon>
        <taxon>Medicago</taxon>
    </lineage>
</organism>
<gene>
    <name evidence="5" type="ordered locus">MTR_1g015920</name>
</gene>
<dbReference type="EMBL" id="CM001217">
    <property type="protein sequence ID" value="AES59225.1"/>
    <property type="molecule type" value="Genomic_DNA"/>
</dbReference>
<dbReference type="InterPro" id="IPR023296">
    <property type="entry name" value="Glyco_hydro_beta-prop_sf"/>
</dbReference>
<dbReference type="eggNOG" id="KOG0228">
    <property type="taxonomic scope" value="Eukaryota"/>
</dbReference>
<dbReference type="Pfam" id="PF00251">
    <property type="entry name" value="Glyco_hydro_32N"/>
    <property type="match status" value="1"/>
</dbReference>
<dbReference type="SUPFAM" id="SSF75005">
    <property type="entry name" value="Arabinanase/levansucrase/invertase"/>
    <property type="match status" value="1"/>
</dbReference>
<proteinExistence type="inferred from homology"/>
<dbReference type="Proteomes" id="UP000002051">
    <property type="component" value="Unassembled WGS sequence"/>
</dbReference>
<dbReference type="Gene3D" id="2.115.10.20">
    <property type="entry name" value="Glycosyl hydrolase domain, family 43"/>
    <property type="match status" value="1"/>
</dbReference>
<dbReference type="InterPro" id="IPR050551">
    <property type="entry name" value="Fructan_Metab_Enzymes"/>
</dbReference>
<keyword evidence="2 5" id="KW-0378">Hydrolase</keyword>
<evidence type="ECO:0000256" key="2">
    <source>
        <dbReference type="ARBA" id="ARBA00022801"/>
    </source>
</evidence>
<keyword evidence="3" id="KW-0326">Glycosidase</keyword>
<reference evidence="5 7" key="2">
    <citation type="journal article" date="2014" name="BMC Genomics">
        <title>An improved genome release (version Mt4.0) for the model legume Medicago truncatula.</title>
        <authorList>
            <person name="Tang H."/>
            <person name="Krishnakumar V."/>
            <person name="Bidwell S."/>
            <person name="Rosen B."/>
            <person name="Chan A."/>
            <person name="Zhou S."/>
            <person name="Gentzbittel L."/>
            <person name="Childs K.L."/>
            <person name="Yandell M."/>
            <person name="Gundlach H."/>
            <person name="Mayer K.F."/>
            <person name="Schwartz D.C."/>
            <person name="Town C.D."/>
        </authorList>
    </citation>
    <scope>GENOME REANNOTATION</scope>
    <source>
        <strain evidence="6 7">cv. Jemalong A17</strain>
    </source>
</reference>
<dbReference type="PaxDb" id="3880-AES59225"/>
<sequence length="113" mass="13632">MYHLMVNFDLCGNFGNVRLEGNGRVEFDLCSLHQDYYFVGKYGSHRENFIPDVKFRGICSNVRFDYGRFYGLKSFYYAKNWRILWAWMSKSFTKLDDIQKGWAGVQWKKPWRD</sequence>
<evidence type="ECO:0000313" key="5">
    <source>
        <dbReference type="EMBL" id="AES59225.1"/>
    </source>
</evidence>
<reference evidence="5 7" key="1">
    <citation type="journal article" date="2011" name="Nature">
        <title>The Medicago genome provides insight into the evolution of rhizobial symbioses.</title>
        <authorList>
            <person name="Young N.D."/>
            <person name="Debelle F."/>
            <person name="Oldroyd G.E."/>
            <person name="Geurts R."/>
            <person name="Cannon S.B."/>
            <person name="Udvardi M.K."/>
            <person name="Benedito V.A."/>
            <person name="Mayer K.F."/>
            <person name="Gouzy J."/>
            <person name="Schoof H."/>
            <person name="Van de Peer Y."/>
            <person name="Proost S."/>
            <person name="Cook D.R."/>
            <person name="Meyers B.C."/>
            <person name="Spannagl M."/>
            <person name="Cheung F."/>
            <person name="De Mita S."/>
            <person name="Krishnakumar V."/>
            <person name="Gundlach H."/>
            <person name="Zhou S."/>
            <person name="Mudge J."/>
            <person name="Bharti A.K."/>
            <person name="Murray J.D."/>
            <person name="Naoumkina M.A."/>
            <person name="Rosen B."/>
            <person name="Silverstein K.A."/>
            <person name="Tang H."/>
            <person name="Rombauts S."/>
            <person name="Zhao P.X."/>
            <person name="Zhou P."/>
            <person name="Barbe V."/>
            <person name="Bardou P."/>
            <person name="Bechner M."/>
            <person name="Bellec A."/>
            <person name="Berger A."/>
            <person name="Berges H."/>
            <person name="Bidwell S."/>
            <person name="Bisseling T."/>
            <person name="Choisne N."/>
            <person name="Couloux A."/>
            <person name="Denny R."/>
            <person name="Deshpande S."/>
            <person name="Dai X."/>
            <person name="Doyle J.J."/>
            <person name="Dudez A.M."/>
            <person name="Farmer A.D."/>
            <person name="Fouteau S."/>
            <person name="Franken C."/>
            <person name="Gibelin C."/>
            <person name="Gish J."/>
            <person name="Goldstein S."/>
            <person name="Gonzalez A.J."/>
            <person name="Green P.J."/>
            <person name="Hallab A."/>
            <person name="Hartog M."/>
            <person name="Hua A."/>
            <person name="Humphray S.J."/>
            <person name="Jeong D.H."/>
            <person name="Jing Y."/>
            <person name="Jocker A."/>
            <person name="Kenton S.M."/>
            <person name="Kim D.J."/>
            <person name="Klee K."/>
            <person name="Lai H."/>
            <person name="Lang C."/>
            <person name="Lin S."/>
            <person name="Macmil S.L."/>
            <person name="Magdelenat G."/>
            <person name="Matthews L."/>
            <person name="McCorrison J."/>
            <person name="Monaghan E.L."/>
            <person name="Mun J.H."/>
            <person name="Najar F.Z."/>
            <person name="Nicholson C."/>
            <person name="Noirot C."/>
            <person name="O'Bleness M."/>
            <person name="Paule C.R."/>
            <person name="Poulain J."/>
            <person name="Prion F."/>
            <person name="Qin B."/>
            <person name="Qu C."/>
            <person name="Retzel E.F."/>
            <person name="Riddle C."/>
            <person name="Sallet E."/>
            <person name="Samain S."/>
            <person name="Samson N."/>
            <person name="Sanders I."/>
            <person name="Saurat O."/>
            <person name="Scarpelli C."/>
            <person name="Schiex T."/>
            <person name="Segurens B."/>
            <person name="Severin A.J."/>
            <person name="Sherrier D.J."/>
            <person name="Shi R."/>
            <person name="Sims S."/>
            <person name="Singer S.R."/>
            <person name="Sinharoy S."/>
            <person name="Sterck L."/>
            <person name="Viollet A."/>
            <person name="Wang B.B."/>
            <person name="Wang K."/>
            <person name="Wang M."/>
            <person name="Wang X."/>
            <person name="Warfsmann J."/>
            <person name="Weissenbach J."/>
            <person name="White D.D."/>
            <person name="White J.D."/>
            <person name="Wiley G.B."/>
            <person name="Wincker P."/>
            <person name="Xing Y."/>
            <person name="Yang L."/>
            <person name="Yao Z."/>
            <person name="Ying F."/>
            <person name="Zhai J."/>
            <person name="Zhou L."/>
            <person name="Zuber A."/>
            <person name="Denarie J."/>
            <person name="Dixon R.A."/>
            <person name="May G.D."/>
            <person name="Schwartz D.C."/>
            <person name="Rogers J."/>
            <person name="Quetier F."/>
            <person name="Town C.D."/>
            <person name="Roe B.A."/>
        </authorList>
    </citation>
    <scope>NUCLEOTIDE SEQUENCE [LARGE SCALE GENOMIC DNA]</scope>
    <source>
        <strain evidence="5">A17</strain>
        <strain evidence="6 7">cv. Jemalong A17</strain>
    </source>
</reference>
<evidence type="ECO:0000256" key="1">
    <source>
        <dbReference type="ARBA" id="ARBA00009902"/>
    </source>
</evidence>
<reference evidence="6" key="3">
    <citation type="submission" date="2015-04" db="UniProtKB">
        <authorList>
            <consortium name="EnsemblPlants"/>
        </authorList>
    </citation>
    <scope>IDENTIFICATION</scope>
    <source>
        <strain evidence="6">cv. Jemalong A17</strain>
    </source>
</reference>
<keyword evidence="7" id="KW-1185">Reference proteome</keyword>
<protein>
    <submittedName>
        <fullName evidence="5">Glycoside hydrolase family 32 amino-terminal domain protein</fullName>
    </submittedName>
</protein>
<accession>G7I9W4</accession>
<evidence type="ECO:0000259" key="4">
    <source>
        <dbReference type="Pfam" id="PF00251"/>
    </source>
</evidence>
<comment type="similarity">
    <text evidence="1">Belongs to the glycosyl hydrolase 32 family.</text>
</comment>
<evidence type="ECO:0000313" key="7">
    <source>
        <dbReference type="Proteomes" id="UP000002051"/>
    </source>
</evidence>
<dbReference type="AlphaFoldDB" id="G7I9W4"/>
<name>G7I9W4_MEDTR</name>
<dbReference type="PANTHER" id="PTHR31953">
    <property type="entry name" value="BETA-FRUCTOFURANOSIDASE, INSOLUBLE ISOENZYME CWINV1-RELATED"/>
    <property type="match status" value="1"/>
</dbReference>
<evidence type="ECO:0000256" key="3">
    <source>
        <dbReference type="ARBA" id="ARBA00023295"/>
    </source>
</evidence>
<dbReference type="EnsemblPlants" id="AES59225">
    <property type="protein sequence ID" value="AES59225"/>
    <property type="gene ID" value="MTR_1g015920"/>
</dbReference>